<feature type="transmembrane region" description="Helical" evidence="12">
    <location>
        <begin position="132"/>
        <end position="152"/>
    </location>
</feature>
<feature type="domain" description="Fatty acid desaturase" evidence="13">
    <location>
        <begin position="100"/>
        <end position="325"/>
    </location>
</feature>
<proteinExistence type="inferred from homology"/>
<evidence type="ECO:0000256" key="11">
    <source>
        <dbReference type="ARBA" id="ARBA00023136"/>
    </source>
</evidence>
<organism evidence="14 15">
    <name type="scientific">Legionella busanensis</name>
    <dbReference type="NCBI Taxonomy" id="190655"/>
    <lineage>
        <taxon>Bacteria</taxon>
        <taxon>Pseudomonadati</taxon>
        <taxon>Pseudomonadota</taxon>
        <taxon>Gammaproteobacteria</taxon>
        <taxon>Legionellales</taxon>
        <taxon>Legionellaceae</taxon>
        <taxon>Legionella</taxon>
    </lineage>
</organism>
<evidence type="ECO:0000256" key="12">
    <source>
        <dbReference type="SAM" id="Phobius"/>
    </source>
</evidence>
<keyword evidence="8 14" id="KW-0560">Oxidoreductase</keyword>
<dbReference type="GO" id="GO:0006629">
    <property type="term" value="P:lipid metabolic process"/>
    <property type="evidence" value="ECO:0007669"/>
    <property type="project" value="InterPro"/>
</dbReference>
<comment type="subcellular location">
    <subcellularLocation>
        <location evidence="1">Cell inner membrane</location>
        <topology evidence="1">Multi-pass membrane protein</topology>
    </subcellularLocation>
</comment>
<dbReference type="GO" id="GO:0046872">
    <property type="term" value="F:metal ion binding"/>
    <property type="evidence" value="ECO:0007669"/>
    <property type="project" value="UniProtKB-KW"/>
</dbReference>
<dbReference type="GO" id="GO:0004497">
    <property type="term" value="F:monooxygenase activity"/>
    <property type="evidence" value="ECO:0007669"/>
    <property type="project" value="UniProtKB-KW"/>
</dbReference>
<evidence type="ECO:0000313" key="15">
    <source>
        <dbReference type="Proteomes" id="UP000254794"/>
    </source>
</evidence>
<keyword evidence="10 14" id="KW-0503">Monooxygenase</keyword>
<feature type="transmembrane region" description="Helical" evidence="12">
    <location>
        <begin position="234"/>
        <end position="253"/>
    </location>
</feature>
<keyword evidence="6" id="KW-0479">Metal-binding</keyword>
<dbReference type="AlphaFoldDB" id="A0A378JNT5"/>
<keyword evidence="7 12" id="KW-1133">Transmembrane helix</keyword>
<keyword evidence="15" id="KW-1185">Reference proteome</keyword>
<keyword evidence="11 12" id="KW-0472">Membrane</keyword>
<dbReference type="EMBL" id="UGOD01000001">
    <property type="protein sequence ID" value="STX52924.1"/>
    <property type="molecule type" value="Genomic_DNA"/>
</dbReference>
<gene>
    <name evidence="14" type="primary">alkB1</name>
    <name evidence="14" type="ORF">NCTC13316_03050</name>
</gene>
<evidence type="ECO:0000256" key="4">
    <source>
        <dbReference type="ARBA" id="ARBA00022519"/>
    </source>
</evidence>
<dbReference type="PANTHER" id="PTHR38674:SF1">
    <property type="entry name" value="ALKANE 1-MONOOXYGENASE 1"/>
    <property type="match status" value="1"/>
</dbReference>
<dbReference type="PANTHER" id="PTHR38674">
    <property type="entry name" value="ALKANE 1-MONOOXYGENASE 1"/>
    <property type="match status" value="1"/>
</dbReference>
<keyword evidence="3" id="KW-1003">Cell membrane</keyword>
<evidence type="ECO:0000256" key="5">
    <source>
        <dbReference type="ARBA" id="ARBA00022692"/>
    </source>
</evidence>
<evidence type="ECO:0000256" key="6">
    <source>
        <dbReference type="ARBA" id="ARBA00022723"/>
    </source>
</evidence>
<name>A0A378JNT5_9GAMM</name>
<dbReference type="InterPro" id="IPR005804">
    <property type="entry name" value="FA_desaturase_dom"/>
</dbReference>
<dbReference type="Proteomes" id="UP000254794">
    <property type="component" value="Unassembled WGS sequence"/>
</dbReference>
<evidence type="ECO:0000256" key="7">
    <source>
        <dbReference type="ARBA" id="ARBA00022989"/>
    </source>
</evidence>
<accession>A0A378JNT5</accession>
<feature type="transmembrane region" description="Helical" evidence="12">
    <location>
        <begin position="96"/>
        <end position="120"/>
    </location>
</feature>
<evidence type="ECO:0000256" key="8">
    <source>
        <dbReference type="ARBA" id="ARBA00023002"/>
    </source>
</evidence>
<protein>
    <submittedName>
        <fullName evidence="14">Alkane-1-monooxygenase</fullName>
        <ecNumber evidence="14">1.14.15.3</ecNumber>
    </submittedName>
</protein>
<reference evidence="14 15" key="1">
    <citation type="submission" date="2018-06" db="EMBL/GenBank/DDBJ databases">
        <authorList>
            <consortium name="Pathogen Informatics"/>
            <person name="Doyle S."/>
        </authorList>
    </citation>
    <scope>NUCLEOTIDE SEQUENCE [LARGE SCALE GENOMIC DNA]</scope>
    <source>
        <strain evidence="14 15">NCTC13316</strain>
    </source>
</reference>
<evidence type="ECO:0000259" key="13">
    <source>
        <dbReference type="Pfam" id="PF00487"/>
    </source>
</evidence>
<dbReference type="OrthoDB" id="4759734at2"/>
<keyword evidence="4" id="KW-0997">Cell inner membrane</keyword>
<evidence type="ECO:0000256" key="2">
    <source>
        <dbReference type="ARBA" id="ARBA00010823"/>
    </source>
</evidence>
<sequence length="356" mass="41638">MTWIKKTGFMLVFLLVFLPFLGYSLGGLYNFLPTLLLFTLVPFIDYLVQDYSNPNDQQEYSLKKDWYFKAVTLIYVPVQIIFLSVAIYIVSTHTLIWYEWLGFCLSIGALTGGIGINLAHELVHKNNTLEQFAGKVLLSMVFFGHFIIEHVRGHHIWVGTPHDPDTAKLGENFYQFFPKAFIKSFIWSLKFEKNRLQKNQHSFYSYHNQFWWIIFAPLAISAFCYILGGWSALLFFIGQAIIAIFILETVNYIEHYGLERQKLANGQYEKVSFQHSWNANHWLSNVILFQLQRHADHHLNGAKPYQVLKHIDESPQLPTGYLGMIFLALIPPLWHKVMDKRVLDYRSKHNIQLNVR</sequence>
<keyword evidence="5 12" id="KW-0812">Transmembrane</keyword>
<feature type="transmembrane region" description="Helical" evidence="12">
    <location>
        <begin position="7"/>
        <end position="25"/>
    </location>
</feature>
<dbReference type="Pfam" id="PF00487">
    <property type="entry name" value="FA_desaturase"/>
    <property type="match status" value="1"/>
</dbReference>
<keyword evidence="9" id="KW-0408">Iron</keyword>
<dbReference type="InterPro" id="IPR033885">
    <property type="entry name" value="AlkB/XylM"/>
</dbReference>
<dbReference type="GO" id="GO:0005886">
    <property type="term" value="C:plasma membrane"/>
    <property type="evidence" value="ECO:0007669"/>
    <property type="project" value="UniProtKB-SubCell"/>
</dbReference>
<feature type="transmembrane region" description="Helical" evidence="12">
    <location>
        <begin position="210"/>
        <end position="228"/>
    </location>
</feature>
<evidence type="ECO:0000256" key="1">
    <source>
        <dbReference type="ARBA" id="ARBA00004429"/>
    </source>
</evidence>
<evidence type="ECO:0000313" key="14">
    <source>
        <dbReference type="EMBL" id="STX52924.1"/>
    </source>
</evidence>
<dbReference type="RefSeq" id="WP_115332442.1">
    <property type="nucleotide sequence ID" value="NZ_CAAAHP010000003.1"/>
</dbReference>
<feature type="transmembrane region" description="Helical" evidence="12">
    <location>
        <begin position="68"/>
        <end position="90"/>
    </location>
</feature>
<dbReference type="EC" id="1.14.15.3" evidence="14"/>
<evidence type="ECO:0000256" key="10">
    <source>
        <dbReference type="ARBA" id="ARBA00023033"/>
    </source>
</evidence>
<evidence type="ECO:0000256" key="9">
    <source>
        <dbReference type="ARBA" id="ARBA00023004"/>
    </source>
</evidence>
<evidence type="ECO:0000256" key="3">
    <source>
        <dbReference type="ARBA" id="ARBA00022475"/>
    </source>
</evidence>
<comment type="similarity">
    <text evidence="2">Belongs to the fatty acid desaturase type 1 family. AlkB subfamily.</text>
</comment>
<dbReference type="CDD" id="cd03512">
    <property type="entry name" value="Alkane-hydroxylase"/>
    <property type="match status" value="1"/>
</dbReference>